<evidence type="ECO:0000313" key="4">
    <source>
        <dbReference type="Proteomes" id="UP001589709"/>
    </source>
</evidence>
<sequence length="526" mass="55600">MADERFSPRFPADTLDAFALAPATRTPDEPAVVELGASGSVTTVSYGELAQRVEEYARELTAAGVHVGDRVVVESHTSAAAIAVLLACARVGAVFIPVDPGTPALRLDTVIGATGPALYLHPAGGPARAPRDDVPLGAFDADGRIALDRLPPDRRPRRRGVVGGDPAYVIFTSGTTGRPKGVVMSHHAALAFYRGTQRFGALSPGDRVASTSPLAFDVALFDICVTLGSGATLIAVPRPFLSFPRRLLGFLRDTAATVVHGVPSLWRPLLRHEPDGVAALGGQLRGILFAGENFPLPELRRLRELLPHLRVVNAFGATETVACSFAEVPDPLPEDAEALSIGHGYPGAEILLLDEQGEPVDEPGVAGEMYVRCPSLFSGYWDDPDATRAVLVPDPLEPRSGQLVYRSGDLAYRGPAGELYFCGRADSMVKIRGNRIELGEIERRLAEHPDVAAAVVLALDGPGGEAALTAFVVASPARVAPAGLAELCRRAMPAYMIPKRFHFLAELPLNANGKADRGALEALAGQ</sequence>
<dbReference type="InterPro" id="IPR025110">
    <property type="entry name" value="AMP-bd_C"/>
</dbReference>
<dbReference type="InterPro" id="IPR010071">
    <property type="entry name" value="AA_adenyl_dom"/>
</dbReference>
<dbReference type="RefSeq" id="WP_381346423.1">
    <property type="nucleotide sequence ID" value="NZ_JBHMCY010000024.1"/>
</dbReference>
<evidence type="ECO:0000259" key="1">
    <source>
        <dbReference type="Pfam" id="PF00501"/>
    </source>
</evidence>
<protein>
    <submittedName>
        <fullName evidence="3">Amino acid adenylation domain-containing protein</fullName>
    </submittedName>
</protein>
<dbReference type="InterPro" id="IPR000873">
    <property type="entry name" value="AMP-dep_synth/lig_dom"/>
</dbReference>
<dbReference type="Proteomes" id="UP001589709">
    <property type="component" value="Unassembled WGS sequence"/>
</dbReference>
<comment type="caution">
    <text evidence="3">The sequence shown here is derived from an EMBL/GenBank/DDBJ whole genome shotgun (WGS) entry which is preliminary data.</text>
</comment>
<dbReference type="InterPro" id="IPR042099">
    <property type="entry name" value="ANL_N_sf"/>
</dbReference>
<feature type="domain" description="AMP-binding enzyme C-terminal" evidence="2">
    <location>
        <begin position="440"/>
        <end position="514"/>
    </location>
</feature>
<dbReference type="InterPro" id="IPR045851">
    <property type="entry name" value="AMP-bd_C_sf"/>
</dbReference>
<organism evidence="3 4">
    <name type="scientific">Streptomyces cinereospinus</name>
    <dbReference type="NCBI Taxonomy" id="285561"/>
    <lineage>
        <taxon>Bacteria</taxon>
        <taxon>Bacillati</taxon>
        <taxon>Actinomycetota</taxon>
        <taxon>Actinomycetes</taxon>
        <taxon>Kitasatosporales</taxon>
        <taxon>Streptomycetaceae</taxon>
        <taxon>Streptomyces</taxon>
    </lineage>
</organism>
<dbReference type="Pfam" id="PF00501">
    <property type="entry name" value="AMP-binding"/>
    <property type="match status" value="1"/>
</dbReference>
<reference evidence="3 4" key="1">
    <citation type="submission" date="2024-09" db="EMBL/GenBank/DDBJ databases">
        <authorList>
            <person name="Sun Q."/>
            <person name="Mori K."/>
        </authorList>
    </citation>
    <scope>NUCLEOTIDE SEQUENCE [LARGE SCALE GENOMIC DNA]</scope>
    <source>
        <strain evidence="3 4">JCM 6917</strain>
    </source>
</reference>
<dbReference type="NCBIfam" id="TIGR01733">
    <property type="entry name" value="AA-adenyl-dom"/>
    <property type="match status" value="1"/>
</dbReference>
<dbReference type="Gene3D" id="3.30.300.30">
    <property type="match status" value="1"/>
</dbReference>
<dbReference type="EMBL" id="JBHMCY010000024">
    <property type="protein sequence ID" value="MFB9463933.1"/>
    <property type="molecule type" value="Genomic_DNA"/>
</dbReference>
<gene>
    <name evidence="3" type="ORF">ACFF45_14760</name>
</gene>
<evidence type="ECO:0000313" key="3">
    <source>
        <dbReference type="EMBL" id="MFB9463933.1"/>
    </source>
</evidence>
<dbReference type="Pfam" id="PF13193">
    <property type="entry name" value="AMP-binding_C"/>
    <property type="match status" value="1"/>
</dbReference>
<dbReference type="Gene3D" id="3.40.50.12780">
    <property type="entry name" value="N-terminal domain of ligase-like"/>
    <property type="match status" value="1"/>
</dbReference>
<dbReference type="InterPro" id="IPR020845">
    <property type="entry name" value="AMP-binding_CS"/>
</dbReference>
<keyword evidence="4" id="KW-1185">Reference proteome</keyword>
<dbReference type="SUPFAM" id="SSF56801">
    <property type="entry name" value="Acetyl-CoA synthetase-like"/>
    <property type="match status" value="1"/>
</dbReference>
<name>A0ABV5N0X6_9ACTN</name>
<dbReference type="PROSITE" id="PS00455">
    <property type="entry name" value="AMP_BINDING"/>
    <property type="match status" value="1"/>
</dbReference>
<proteinExistence type="predicted"/>
<dbReference type="PANTHER" id="PTHR45527:SF1">
    <property type="entry name" value="FATTY ACID SYNTHASE"/>
    <property type="match status" value="1"/>
</dbReference>
<feature type="domain" description="AMP-dependent synthetase/ligase" evidence="1">
    <location>
        <begin position="23"/>
        <end position="381"/>
    </location>
</feature>
<dbReference type="PANTHER" id="PTHR45527">
    <property type="entry name" value="NONRIBOSOMAL PEPTIDE SYNTHETASE"/>
    <property type="match status" value="1"/>
</dbReference>
<accession>A0ABV5N0X6</accession>
<evidence type="ECO:0000259" key="2">
    <source>
        <dbReference type="Pfam" id="PF13193"/>
    </source>
</evidence>